<dbReference type="InterPro" id="IPR038556">
    <property type="entry name" value="TAC_Gp13-like_sf"/>
</dbReference>
<dbReference type="EMBL" id="AMRL01000034">
    <property type="protein sequence ID" value="EKE68689.1"/>
    <property type="molecule type" value="Genomic_DNA"/>
</dbReference>
<evidence type="ECO:0000313" key="1">
    <source>
        <dbReference type="EMBL" id="EKE68689.1"/>
    </source>
</evidence>
<dbReference type="Gene3D" id="3.30.2220.20">
    <property type="entry name" value="Phage tail assembly chaperone gp13-like"/>
    <property type="match status" value="1"/>
</dbReference>
<evidence type="ECO:0000313" key="2">
    <source>
        <dbReference type="Proteomes" id="UP000006746"/>
    </source>
</evidence>
<keyword evidence="2" id="KW-1185">Reference proteome</keyword>
<sequence>MKTTQTTGGGLLSAAAILSAADLPHEDVAVPEWGGTVRIRTMMSRERDEFETWLIANQGKHQNVRGHLVALCAVGDDGQRLFTIEQASALGEKSAKAMDRLFDVAQRLNGMGAADIKELEKN</sequence>
<proteinExistence type="predicted"/>
<accession>K2JDT0</accession>
<dbReference type="STRING" id="1207063.P24_17147"/>
<reference evidence="1 2" key="1">
    <citation type="journal article" date="2012" name="J. Bacteriol.">
        <title>Genome Sequence of Oceanibaculum indicum Type Strain P24.</title>
        <authorList>
            <person name="Lai Q."/>
            <person name="Shao Z."/>
        </authorList>
    </citation>
    <scope>NUCLEOTIDE SEQUENCE [LARGE SCALE GENOMIC DNA]</scope>
    <source>
        <strain evidence="1 2">P24</strain>
    </source>
</reference>
<dbReference type="Proteomes" id="UP000006746">
    <property type="component" value="Unassembled WGS sequence"/>
</dbReference>
<protein>
    <submittedName>
        <fullName evidence="1">Uncharacterized protein</fullName>
    </submittedName>
</protein>
<dbReference type="AlphaFoldDB" id="K2JDT0"/>
<dbReference type="eggNOG" id="ENOG50316ZH">
    <property type="taxonomic scope" value="Bacteria"/>
</dbReference>
<gene>
    <name evidence="1" type="ORF">P24_17147</name>
</gene>
<name>K2JDT0_9PROT</name>
<comment type="caution">
    <text evidence="1">The sequence shown here is derived from an EMBL/GenBank/DDBJ whole genome shotgun (WGS) entry which is preliminary data.</text>
</comment>
<organism evidence="1 2">
    <name type="scientific">Oceanibaculum indicum P24</name>
    <dbReference type="NCBI Taxonomy" id="1207063"/>
    <lineage>
        <taxon>Bacteria</taxon>
        <taxon>Pseudomonadati</taxon>
        <taxon>Pseudomonadota</taxon>
        <taxon>Alphaproteobacteria</taxon>
        <taxon>Rhodospirillales</taxon>
        <taxon>Oceanibaculaceae</taxon>
        <taxon>Oceanibaculum</taxon>
    </lineage>
</organism>